<dbReference type="EMBL" id="JABXBU010000003">
    <property type="protein sequence ID" value="KAF8793116.1"/>
    <property type="molecule type" value="Genomic_DNA"/>
</dbReference>
<keyword evidence="3" id="KW-1185">Reference proteome</keyword>
<accession>A0A8T0FQL6</accession>
<comment type="caution">
    <text evidence="2">The sequence shown here is derived from an EMBL/GenBank/DDBJ whole genome shotgun (WGS) entry which is preliminary data.</text>
</comment>
<protein>
    <submittedName>
        <fullName evidence="2">Uncharacterized protein</fullName>
    </submittedName>
</protein>
<evidence type="ECO:0000313" key="3">
    <source>
        <dbReference type="Proteomes" id="UP000807504"/>
    </source>
</evidence>
<reference evidence="2" key="2">
    <citation type="submission" date="2020-06" db="EMBL/GenBank/DDBJ databases">
        <authorList>
            <person name="Sheffer M."/>
        </authorList>
    </citation>
    <scope>NUCLEOTIDE SEQUENCE</scope>
</reference>
<evidence type="ECO:0000313" key="2">
    <source>
        <dbReference type="EMBL" id="KAF8793116.1"/>
    </source>
</evidence>
<gene>
    <name evidence="2" type="ORF">HNY73_004639</name>
</gene>
<sequence length="80" mass="9350">MRQPKKISDKHRRARDIQEREPGKVAWITNQRSNGRIKAGLSAPPSYLVETPRSIIRDNRSQLHPSFGQLLYDQDIQRKN</sequence>
<feature type="region of interest" description="Disordered" evidence="1">
    <location>
        <begin position="1"/>
        <end position="20"/>
    </location>
</feature>
<reference evidence="2" key="1">
    <citation type="journal article" date="2020" name="bioRxiv">
        <title>Chromosome-level reference genome of the European wasp spider Argiope bruennichi: a resource for studies on range expansion and evolutionary adaptation.</title>
        <authorList>
            <person name="Sheffer M.M."/>
            <person name="Hoppe A."/>
            <person name="Krehenwinkel H."/>
            <person name="Uhl G."/>
            <person name="Kuss A.W."/>
            <person name="Jensen L."/>
            <person name="Jensen C."/>
            <person name="Gillespie R.G."/>
            <person name="Hoff K.J."/>
            <person name="Prost S."/>
        </authorList>
    </citation>
    <scope>NUCLEOTIDE SEQUENCE</scope>
</reference>
<dbReference type="AlphaFoldDB" id="A0A8T0FQL6"/>
<organism evidence="2 3">
    <name type="scientific">Argiope bruennichi</name>
    <name type="common">Wasp spider</name>
    <name type="synonym">Aranea bruennichi</name>
    <dbReference type="NCBI Taxonomy" id="94029"/>
    <lineage>
        <taxon>Eukaryota</taxon>
        <taxon>Metazoa</taxon>
        <taxon>Ecdysozoa</taxon>
        <taxon>Arthropoda</taxon>
        <taxon>Chelicerata</taxon>
        <taxon>Arachnida</taxon>
        <taxon>Araneae</taxon>
        <taxon>Araneomorphae</taxon>
        <taxon>Entelegynae</taxon>
        <taxon>Araneoidea</taxon>
        <taxon>Araneidae</taxon>
        <taxon>Argiope</taxon>
    </lineage>
</organism>
<proteinExistence type="predicted"/>
<dbReference type="Proteomes" id="UP000807504">
    <property type="component" value="Unassembled WGS sequence"/>
</dbReference>
<feature type="compositionally biased region" description="Basic residues" evidence="1">
    <location>
        <begin position="1"/>
        <end position="14"/>
    </location>
</feature>
<evidence type="ECO:0000256" key="1">
    <source>
        <dbReference type="SAM" id="MobiDB-lite"/>
    </source>
</evidence>
<name>A0A8T0FQL6_ARGBR</name>